<keyword evidence="3 14" id="KW-0285">Flavoprotein</keyword>
<keyword evidence="7 14" id="KW-0547">Nucleotide-binding</keyword>
<evidence type="ECO:0000256" key="1">
    <source>
        <dbReference type="ARBA" id="ARBA00004726"/>
    </source>
</evidence>
<comment type="pathway">
    <text evidence="1 14">Cofactor biosynthesis; FAD biosynthesis; FAD from FMN: step 1/1.</text>
</comment>
<gene>
    <name evidence="16" type="ORF">M3D15_05745</name>
</gene>
<evidence type="ECO:0000256" key="10">
    <source>
        <dbReference type="ARBA" id="ARBA00022840"/>
    </source>
</evidence>
<keyword evidence="4 14" id="KW-0288">FMN</keyword>
<dbReference type="CDD" id="cd02064">
    <property type="entry name" value="FAD_synthetase_N"/>
    <property type="match status" value="1"/>
</dbReference>
<organism evidence="16 17">
    <name type="scientific">Pseudoclavibacter albus</name>
    <dbReference type="NCBI Taxonomy" id="272241"/>
    <lineage>
        <taxon>Bacteria</taxon>
        <taxon>Bacillati</taxon>
        <taxon>Actinomycetota</taxon>
        <taxon>Actinomycetes</taxon>
        <taxon>Micrococcales</taxon>
        <taxon>Microbacteriaceae</taxon>
        <taxon>Pseudoclavibacter</taxon>
    </lineage>
</organism>
<evidence type="ECO:0000256" key="3">
    <source>
        <dbReference type="ARBA" id="ARBA00022630"/>
    </source>
</evidence>
<dbReference type="NCBIfam" id="NF004160">
    <property type="entry name" value="PRK05627.1-3"/>
    <property type="match status" value="1"/>
</dbReference>
<keyword evidence="9 14" id="KW-0274">FAD</keyword>
<evidence type="ECO:0000256" key="8">
    <source>
        <dbReference type="ARBA" id="ARBA00022777"/>
    </source>
</evidence>
<evidence type="ECO:0000313" key="16">
    <source>
        <dbReference type="EMBL" id="MCT2042837.1"/>
    </source>
</evidence>
<name>A0ABT2HWZ5_9MICO</name>
<dbReference type="Gene3D" id="3.40.50.620">
    <property type="entry name" value="HUPs"/>
    <property type="match status" value="1"/>
</dbReference>
<keyword evidence="5 14" id="KW-0808">Transferase</keyword>
<dbReference type="SMART" id="SM00904">
    <property type="entry name" value="Flavokinase"/>
    <property type="match status" value="1"/>
</dbReference>
<evidence type="ECO:0000256" key="5">
    <source>
        <dbReference type="ARBA" id="ARBA00022679"/>
    </source>
</evidence>
<comment type="caution">
    <text evidence="16">The sequence shown here is derived from an EMBL/GenBank/DDBJ whole genome shotgun (WGS) entry which is preliminary data.</text>
</comment>
<dbReference type="InterPro" id="IPR002606">
    <property type="entry name" value="Riboflavin_kinase_bac"/>
</dbReference>
<dbReference type="EC" id="2.7.1.26" evidence="14"/>
<keyword evidence="6 14" id="KW-0548">Nucleotidyltransferase</keyword>
<evidence type="ECO:0000256" key="12">
    <source>
        <dbReference type="ARBA" id="ARBA00047880"/>
    </source>
</evidence>
<dbReference type="InterPro" id="IPR015865">
    <property type="entry name" value="Riboflavin_kinase_bac/euk"/>
</dbReference>
<evidence type="ECO:0000313" key="17">
    <source>
        <dbReference type="Proteomes" id="UP001525379"/>
    </source>
</evidence>
<dbReference type="Gene3D" id="2.40.30.30">
    <property type="entry name" value="Riboflavin kinase-like"/>
    <property type="match status" value="1"/>
</dbReference>
<dbReference type="PIRSF" id="PIRSF004491">
    <property type="entry name" value="FAD_Synth"/>
    <property type="match status" value="1"/>
</dbReference>
<dbReference type="GO" id="GO:0003919">
    <property type="term" value="F:FMN adenylyltransferase activity"/>
    <property type="evidence" value="ECO:0007669"/>
    <property type="project" value="UniProtKB-EC"/>
</dbReference>
<dbReference type="Pfam" id="PF01687">
    <property type="entry name" value="Flavokinase"/>
    <property type="match status" value="1"/>
</dbReference>
<keyword evidence="8 14" id="KW-0418">Kinase</keyword>
<feature type="domain" description="Riboflavin kinase" evidence="15">
    <location>
        <begin position="184"/>
        <end position="309"/>
    </location>
</feature>
<evidence type="ECO:0000256" key="13">
    <source>
        <dbReference type="ARBA" id="ARBA00049494"/>
    </source>
</evidence>
<dbReference type="InterPro" id="IPR014729">
    <property type="entry name" value="Rossmann-like_a/b/a_fold"/>
</dbReference>
<evidence type="ECO:0000256" key="14">
    <source>
        <dbReference type="PIRNR" id="PIRNR004491"/>
    </source>
</evidence>
<comment type="similarity">
    <text evidence="14">Belongs to the ribF family.</text>
</comment>
<dbReference type="GO" id="GO:0008531">
    <property type="term" value="F:riboflavin kinase activity"/>
    <property type="evidence" value="ECO:0007669"/>
    <property type="project" value="UniProtKB-EC"/>
</dbReference>
<dbReference type="SUPFAM" id="SSF52374">
    <property type="entry name" value="Nucleotidylyl transferase"/>
    <property type="match status" value="1"/>
</dbReference>
<dbReference type="RefSeq" id="WP_206394684.1">
    <property type="nucleotide sequence ID" value="NZ_JAFDPW010000001.1"/>
</dbReference>
<keyword evidence="17" id="KW-1185">Reference proteome</keyword>
<sequence length="326" mass="35655">MMIFHDPSELPEDVAGTALMIGKFDGVHRGHRELAARLQRAAAEHGLLSLAVTFDRHPLELFAPENAPKPVCSLQEKLELLAEAGFEATLVMPFTRELAAVEAEAFLRDILVAALRARIILVGEDFKFGNQGRGDIDMLAAHADELGYELMVTADQAGPGGRRASSTWVRQLLDEGNVGACAEVLGRDHILEGIVVHGAQRGRELGFPTANLSPDLEGYIPADGVYAGWLDDGERVYPAAISVGDNPTFEGVPAKQVEAHVIDETLDLYDRRVRVAFVERLRGMERFDGLPTLIARMHQDVDEARELLAKTPTPRVRASLAAQRQD</sequence>
<comment type="catalytic activity">
    <reaction evidence="13 14">
        <text>FMN + ATP + H(+) = FAD + diphosphate</text>
        <dbReference type="Rhea" id="RHEA:17237"/>
        <dbReference type="ChEBI" id="CHEBI:15378"/>
        <dbReference type="ChEBI" id="CHEBI:30616"/>
        <dbReference type="ChEBI" id="CHEBI:33019"/>
        <dbReference type="ChEBI" id="CHEBI:57692"/>
        <dbReference type="ChEBI" id="CHEBI:58210"/>
        <dbReference type="EC" id="2.7.7.2"/>
    </reaction>
</comment>
<keyword evidence="11" id="KW-0511">Multifunctional enzyme</keyword>
<proteinExistence type="inferred from homology"/>
<accession>A0ABT2HWZ5</accession>
<evidence type="ECO:0000256" key="7">
    <source>
        <dbReference type="ARBA" id="ARBA00022741"/>
    </source>
</evidence>
<comment type="catalytic activity">
    <reaction evidence="12 14">
        <text>riboflavin + ATP = FMN + ADP + H(+)</text>
        <dbReference type="Rhea" id="RHEA:14357"/>
        <dbReference type="ChEBI" id="CHEBI:15378"/>
        <dbReference type="ChEBI" id="CHEBI:30616"/>
        <dbReference type="ChEBI" id="CHEBI:57986"/>
        <dbReference type="ChEBI" id="CHEBI:58210"/>
        <dbReference type="ChEBI" id="CHEBI:456216"/>
        <dbReference type="EC" id="2.7.1.26"/>
    </reaction>
</comment>
<evidence type="ECO:0000256" key="6">
    <source>
        <dbReference type="ARBA" id="ARBA00022695"/>
    </source>
</evidence>
<dbReference type="InterPro" id="IPR015864">
    <property type="entry name" value="FAD_synthase"/>
</dbReference>
<evidence type="ECO:0000256" key="9">
    <source>
        <dbReference type="ARBA" id="ARBA00022827"/>
    </source>
</evidence>
<dbReference type="EC" id="2.7.7.2" evidence="14"/>
<dbReference type="NCBIfam" id="TIGR00083">
    <property type="entry name" value="ribF"/>
    <property type="match status" value="1"/>
</dbReference>
<dbReference type="PANTHER" id="PTHR22749:SF6">
    <property type="entry name" value="RIBOFLAVIN KINASE"/>
    <property type="match status" value="1"/>
</dbReference>
<evidence type="ECO:0000259" key="15">
    <source>
        <dbReference type="SMART" id="SM00904"/>
    </source>
</evidence>
<dbReference type="InterPro" id="IPR023465">
    <property type="entry name" value="Riboflavin_kinase_dom_sf"/>
</dbReference>
<dbReference type="Pfam" id="PF06574">
    <property type="entry name" value="FAD_syn"/>
    <property type="match status" value="1"/>
</dbReference>
<evidence type="ECO:0000256" key="4">
    <source>
        <dbReference type="ARBA" id="ARBA00022643"/>
    </source>
</evidence>
<evidence type="ECO:0000256" key="11">
    <source>
        <dbReference type="ARBA" id="ARBA00023268"/>
    </source>
</evidence>
<dbReference type="InterPro" id="IPR023468">
    <property type="entry name" value="Riboflavin_kinase"/>
</dbReference>
<dbReference type="PANTHER" id="PTHR22749">
    <property type="entry name" value="RIBOFLAVIN KINASE/FMN ADENYLYLTRANSFERASE"/>
    <property type="match status" value="1"/>
</dbReference>
<protein>
    <recommendedName>
        <fullName evidence="14">Riboflavin biosynthesis protein</fullName>
    </recommendedName>
    <domain>
        <recommendedName>
            <fullName evidence="14">Riboflavin kinase</fullName>
            <ecNumber evidence="14">2.7.1.26</ecNumber>
        </recommendedName>
        <alternativeName>
            <fullName evidence="14">Flavokinase</fullName>
        </alternativeName>
    </domain>
    <domain>
        <recommendedName>
            <fullName evidence="14">FMN adenylyltransferase</fullName>
            <ecNumber evidence="14">2.7.7.2</ecNumber>
        </recommendedName>
        <alternativeName>
            <fullName evidence="14">FAD pyrophosphorylase</fullName>
        </alternativeName>
        <alternativeName>
            <fullName evidence="14">FAD synthase</fullName>
        </alternativeName>
    </domain>
</protein>
<reference evidence="16 17" key="1">
    <citation type="submission" date="2022-04" db="EMBL/GenBank/DDBJ databases">
        <title>Human microbiome associated bacterial genomes.</title>
        <authorList>
            <person name="Sandstrom S."/>
            <person name="Salamzade R."/>
            <person name="Kalan L.R."/>
        </authorList>
    </citation>
    <scope>NUCLEOTIDE SEQUENCE [LARGE SCALE GENOMIC DNA]</scope>
    <source>
        <strain evidence="17">p3-SID1799</strain>
    </source>
</reference>
<evidence type="ECO:0000256" key="2">
    <source>
        <dbReference type="ARBA" id="ARBA00005201"/>
    </source>
</evidence>
<comment type="pathway">
    <text evidence="2 14">Cofactor biosynthesis; FMN biosynthesis; FMN from riboflavin (ATP route): step 1/1.</text>
</comment>
<dbReference type="SUPFAM" id="SSF82114">
    <property type="entry name" value="Riboflavin kinase-like"/>
    <property type="match status" value="1"/>
</dbReference>
<keyword evidence="10 14" id="KW-0067">ATP-binding</keyword>
<dbReference type="Proteomes" id="UP001525379">
    <property type="component" value="Unassembled WGS sequence"/>
</dbReference>
<dbReference type="EMBL" id="JALXSQ010000017">
    <property type="protein sequence ID" value="MCT2042837.1"/>
    <property type="molecule type" value="Genomic_DNA"/>
</dbReference>